<dbReference type="HOGENOM" id="CLU_081840_1_0_9"/>
<dbReference type="InterPro" id="IPR016181">
    <property type="entry name" value="Acyl_CoA_acyltransferase"/>
</dbReference>
<dbReference type="SUPFAM" id="SSF55729">
    <property type="entry name" value="Acyl-CoA N-acyltransferases (Nat)"/>
    <property type="match status" value="1"/>
</dbReference>
<gene>
    <name evidence="2" type="ORF">BN1050_02069</name>
</gene>
<dbReference type="EMBL" id="LN483076">
    <property type="protein sequence ID" value="CEA04651.1"/>
    <property type="molecule type" value="Genomic_DNA"/>
</dbReference>
<dbReference type="CDD" id="cd04301">
    <property type="entry name" value="NAT_SF"/>
    <property type="match status" value="1"/>
</dbReference>
<feature type="domain" description="N-acetyltransferase" evidence="1">
    <location>
        <begin position="3"/>
        <end position="153"/>
    </location>
</feature>
<dbReference type="PROSITE" id="PS51186">
    <property type="entry name" value="GNAT"/>
    <property type="match status" value="1"/>
</dbReference>
<protein>
    <submittedName>
        <fullName evidence="2">Acetyltransferase (GNAT) family protein</fullName>
    </submittedName>
</protein>
<dbReference type="AlphaFoldDB" id="A0A078MIX5"/>
<dbReference type="PATRIC" id="fig|1461583.4.peg.1992"/>
<dbReference type="GO" id="GO:0016747">
    <property type="term" value="F:acyltransferase activity, transferring groups other than amino-acyl groups"/>
    <property type="evidence" value="ECO:0007669"/>
    <property type="project" value="InterPro"/>
</dbReference>
<name>A0A078MIX5_9BACL</name>
<keyword evidence="2" id="KW-0808">Transferase</keyword>
<dbReference type="Gene3D" id="3.40.630.30">
    <property type="match status" value="1"/>
</dbReference>
<accession>A0A078MIX5</accession>
<organism evidence="2">
    <name type="scientific">Metalysinibacillus saudimassiliensis</name>
    <dbReference type="NCBI Taxonomy" id="1461583"/>
    <lineage>
        <taxon>Bacteria</taxon>
        <taxon>Bacillati</taxon>
        <taxon>Bacillota</taxon>
        <taxon>Bacilli</taxon>
        <taxon>Bacillales</taxon>
        <taxon>Caryophanaceae</taxon>
        <taxon>Metalysinibacillus</taxon>
    </lineage>
</organism>
<evidence type="ECO:0000259" key="1">
    <source>
        <dbReference type="PROSITE" id="PS51186"/>
    </source>
</evidence>
<sequence length="171" mass="19066">MDIVLTQEQPKHYSNTEDVVRLAFEREAMSDHKEHQLVSRLRLSDAFIPALSLVALHQEEVVGQCLLTRVHVGEAEALALAPVSVLPGYQNHGLGTRLIEAAIARARVLGYQAIIVLGHPTYYPRFGFVPAAQFSITAPFDVPQQAFMVLPLQTPLSMRGEVRYSKPFMMD</sequence>
<reference evidence="2" key="1">
    <citation type="submission" date="2014-07" db="EMBL/GenBank/DDBJ databases">
        <authorList>
            <person name="Urmite Genomes Urmite Genomes"/>
        </authorList>
    </citation>
    <scope>NUCLEOTIDE SEQUENCE</scope>
    <source>
        <strain evidence="2">13S34_air</strain>
    </source>
</reference>
<dbReference type="InterPro" id="IPR000182">
    <property type="entry name" value="GNAT_dom"/>
</dbReference>
<proteinExistence type="predicted"/>
<dbReference type="Pfam" id="PF00583">
    <property type="entry name" value="Acetyltransf_1"/>
    <property type="match status" value="1"/>
</dbReference>
<evidence type="ECO:0000313" key="2">
    <source>
        <dbReference type="EMBL" id="CEA04651.1"/>
    </source>
</evidence>